<evidence type="ECO:0000259" key="8">
    <source>
        <dbReference type="Pfam" id="PF02770"/>
    </source>
</evidence>
<evidence type="ECO:0000256" key="6">
    <source>
        <dbReference type="RuleBase" id="RU362125"/>
    </source>
</evidence>
<dbReference type="SUPFAM" id="SSF56645">
    <property type="entry name" value="Acyl-CoA dehydrogenase NM domain-like"/>
    <property type="match status" value="1"/>
</dbReference>
<dbReference type="InterPro" id="IPR009075">
    <property type="entry name" value="AcylCo_DH/oxidase_C"/>
</dbReference>
<dbReference type="PANTHER" id="PTHR43292:SF4">
    <property type="entry name" value="ACYL-COA DEHYDROGENASE FADE34"/>
    <property type="match status" value="1"/>
</dbReference>
<dbReference type="RefSeq" id="WP_308718051.1">
    <property type="nucleotide sequence ID" value="NZ_JAVHUY010000063.1"/>
</dbReference>
<dbReference type="Proteomes" id="UP001230908">
    <property type="component" value="Unassembled WGS sequence"/>
</dbReference>
<dbReference type="SUPFAM" id="SSF47203">
    <property type="entry name" value="Acyl-CoA dehydrogenase C-terminal domain-like"/>
    <property type="match status" value="1"/>
</dbReference>
<feature type="domain" description="Acyl-CoA dehydrogenase/oxidase C-terminal" evidence="7">
    <location>
        <begin position="229"/>
        <end position="383"/>
    </location>
</feature>
<evidence type="ECO:0000256" key="3">
    <source>
        <dbReference type="ARBA" id="ARBA00022630"/>
    </source>
</evidence>
<reference evidence="10 11" key="1">
    <citation type="submission" date="2023-08" db="EMBL/GenBank/DDBJ databases">
        <title>Phytohabitans sansha sp. nov., isolated from marine sediment.</title>
        <authorList>
            <person name="Zhao Y."/>
            <person name="Yi K."/>
        </authorList>
    </citation>
    <scope>NUCLEOTIDE SEQUENCE [LARGE SCALE GENOMIC DNA]</scope>
    <source>
        <strain evidence="10 11">ZYX-F-186</strain>
    </source>
</reference>
<dbReference type="InterPro" id="IPR046373">
    <property type="entry name" value="Acyl-CoA_Oxase/DH_mid-dom_sf"/>
</dbReference>
<evidence type="ECO:0000259" key="7">
    <source>
        <dbReference type="Pfam" id="PF00441"/>
    </source>
</evidence>
<keyword evidence="3 6" id="KW-0285">Flavoprotein</keyword>
<evidence type="ECO:0000256" key="4">
    <source>
        <dbReference type="ARBA" id="ARBA00022827"/>
    </source>
</evidence>
<dbReference type="Gene3D" id="1.20.140.10">
    <property type="entry name" value="Butyryl-CoA Dehydrogenase, subunit A, domain 3"/>
    <property type="match status" value="1"/>
</dbReference>
<dbReference type="Gene3D" id="1.10.540.10">
    <property type="entry name" value="Acyl-CoA dehydrogenase/oxidase, N-terminal domain"/>
    <property type="match status" value="1"/>
</dbReference>
<feature type="domain" description="Acyl-CoA dehydrogenase/oxidase N-terminal" evidence="9">
    <location>
        <begin position="34"/>
        <end position="119"/>
    </location>
</feature>
<name>A0ABU0ZV35_9ACTN</name>
<dbReference type="Pfam" id="PF00441">
    <property type="entry name" value="Acyl-CoA_dh_1"/>
    <property type="match status" value="1"/>
</dbReference>
<keyword evidence="5 6" id="KW-0560">Oxidoreductase</keyword>
<evidence type="ECO:0000256" key="1">
    <source>
        <dbReference type="ARBA" id="ARBA00001974"/>
    </source>
</evidence>
<evidence type="ECO:0000256" key="5">
    <source>
        <dbReference type="ARBA" id="ARBA00023002"/>
    </source>
</evidence>
<proteinExistence type="inferred from homology"/>
<dbReference type="Gene3D" id="2.40.110.10">
    <property type="entry name" value="Butyryl-CoA Dehydrogenase, subunit A, domain 2"/>
    <property type="match status" value="1"/>
</dbReference>
<feature type="domain" description="Acyl-CoA oxidase/dehydrogenase middle" evidence="8">
    <location>
        <begin position="126"/>
        <end position="217"/>
    </location>
</feature>
<dbReference type="EMBL" id="JAVHUY010000063">
    <property type="protein sequence ID" value="MDQ7910808.1"/>
    <property type="molecule type" value="Genomic_DNA"/>
</dbReference>
<dbReference type="InterPro" id="IPR036250">
    <property type="entry name" value="AcylCo_DH-like_C"/>
</dbReference>
<comment type="similarity">
    <text evidence="2 6">Belongs to the acyl-CoA dehydrogenase family.</text>
</comment>
<comment type="cofactor">
    <cofactor evidence="1 6">
        <name>FAD</name>
        <dbReference type="ChEBI" id="CHEBI:57692"/>
    </cofactor>
</comment>
<comment type="caution">
    <text evidence="10">The sequence shown here is derived from an EMBL/GenBank/DDBJ whole genome shotgun (WGS) entry which is preliminary data.</text>
</comment>
<dbReference type="InterPro" id="IPR052161">
    <property type="entry name" value="Mycobact_Acyl-CoA_DH"/>
</dbReference>
<keyword evidence="4 6" id="KW-0274">FAD</keyword>
<protein>
    <submittedName>
        <fullName evidence="10">Acyl-CoA dehydrogenase family protein</fullName>
    </submittedName>
</protein>
<dbReference type="InterPro" id="IPR009100">
    <property type="entry name" value="AcylCoA_DH/oxidase_NM_dom_sf"/>
</dbReference>
<evidence type="ECO:0000256" key="2">
    <source>
        <dbReference type="ARBA" id="ARBA00009347"/>
    </source>
</evidence>
<dbReference type="Pfam" id="PF02770">
    <property type="entry name" value="Acyl-CoA_dh_M"/>
    <property type="match status" value="1"/>
</dbReference>
<dbReference type="InterPro" id="IPR037069">
    <property type="entry name" value="AcylCoA_DH/ox_N_sf"/>
</dbReference>
<dbReference type="InterPro" id="IPR006091">
    <property type="entry name" value="Acyl-CoA_Oxase/DH_mid-dom"/>
</dbReference>
<dbReference type="PANTHER" id="PTHR43292">
    <property type="entry name" value="ACYL-COA DEHYDROGENASE"/>
    <property type="match status" value="1"/>
</dbReference>
<evidence type="ECO:0000313" key="11">
    <source>
        <dbReference type="Proteomes" id="UP001230908"/>
    </source>
</evidence>
<organism evidence="10 11">
    <name type="scientific">Phytohabitans maris</name>
    <dbReference type="NCBI Taxonomy" id="3071409"/>
    <lineage>
        <taxon>Bacteria</taxon>
        <taxon>Bacillati</taxon>
        <taxon>Actinomycetota</taxon>
        <taxon>Actinomycetes</taxon>
        <taxon>Micromonosporales</taxon>
        <taxon>Micromonosporaceae</taxon>
    </lineage>
</organism>
<accession>A0ABU0ZV35</accession>
<dbReference type="InterPro" id="IPR013786">
    <property type="entry name" value="AcylCoA_DH/ox_N"/>
</dbReference>
<keyword evidence="11" id="KW-1185">Reference proteome</keyword>
<dbReference type="Pfam" id="PF02771">
    <property type="entry name" value="Acyl-CoA_dh_N"/>
    <property type="match status" value="1"/>
</dbReference>
<sequence>MSEDLESYRLAAREWLAANLPTVDGGGARLGSDDEAWQRARELQRILHDGGYAGIAYPKEYGGRGLTPAHQRVFNEESAGYEMPLLLNVPTFSICAPAILDFGTEEQKREHLPAVLRGDEVLVQFLSEPRGGSDLAGAITRATRDGDMWVLNGSKIWSSGAYAADYGICLARTDWEAPKHSGLTMFIVKVHQPGVEVRRIKQVNGDSEFCQEFFDDVQIPASDVLGEVNGGWAVASRLLFHERTAVGGGSPYVSGGHAVARVPEPDLVELARRGGRLDDPGVRELIAESHILRTVAGQLVDRVSAGIRGGAMPDPAASLPRLFSATSNERRIDIALAVAGPAAVIPPAGAPGDLGARYLMRQGGSLGGGSSEMARNIISERVLGMPREFAADKGVPFSQVRQSQTPG</sequence>
<evidence type="ECO:0000259" key="9">
    <source>
        <dbReference type="Pfam" id="PF02771"/>
    </source>
</evidence>
<evidence type="ECO:0000313" key="10">
    <source>
        <dbReference type="EMBL" id="MDQ7910808.1"/>
    </source>
</evidence>
<gene>
    <name evidence="10" type="ORF">RB614_40585</name>
</gene>